<organism evidence="2 3">
    <name type="scientific">Streptomyces humicola</name>
    <dbReference type="NCBI Taxonomy" id="2953240"/>
    <lineage>
        <taxon>Bacteria</taxon>
        <taxon>Bacillati</taxon>
        <taxon>Actinomycetota</taxon>
        <taxon>Actinomycetes</taxon>
        <taxon>Kitasatosporales</taxon>
        <taxon>Streptomycetaceae</taxon>
        <taxon>Streptomyces</taxon>
    </lineage>
</organism>
<dbReference type="InterPro" id="IPR045919">
    <property type="entry name" value="DUF6338"/>
</dbReference>
<keyword evidence="1" id="KW-1133">Transmembrane helix</keyword>
<sequence length="215" mass="22901">MTILLVLVLPGVFYQAVRERLSGVLAAEQEPQNRLVRAIAAGALLDAVYAVAAGPWLVQLVAGSGDGPVAGVLRHPRQAGFAGLLLVVVVPSAVAWAEAWWLGRRARARYEPTPTAWDALFHERGSCFVRMRLKSGLWVGGWLGSRSAVSAYPQPGDLYLQAQYRMAPDGSFVGRVPGTAGVYVRAADIEVLEVLLPPATAEARTGEGVTDGWAS</sequence>
<dbReference type="EMBL" id="JANFNG010000005">
    <property type="protein sequence ID" value="MCQ4080930.1"/>
    <property type="molecule type" value="Genomic_DNA"/>
</dbReference>
<evidence type="ECO:0000313" key="2">
    <source>
        <dbReference type="EMBL" id="MCQ4080930.1"/>
    </source>
</evidence>
<evidence type="ECO:0000256" key="1">
    <source>
        <dbReference type="SAM" id="Phobius"/>
    </source>
</evidence>
<accession>A0ABT1PWL3</accession>
<dbReference type="RefSeq" id="WP_372509405.1">
    <property type="nucleotide sequence ID" value="NZ_JANFNG010000005.1"/>
</dbReference>
<feature type="transmembrane region" description="Helical" evidence="1">
    <location>
        <begin position="79"/>
        <end position="102"/>
    </location>
</feature>
<dbReference type="Proteomes" id="UP001057702">
    <property type="component" value="Unassembled WGS sequence"/>
</dbReference>
<keyword evidence="1" id="KW-0812">Transmembrane</keyword>
<dbReference type="Pfam" id="PF19865">
    <property type="entry name" value="DUF6338"/>
    <property type="match status" value="1"/>
</dbReference>
<proteinExistence type="predicted"/>
<name>A0ABT1PWL3_9ACTN</name>
<comment type="caution">
    <text evidence="2">The sequence shown here is derived from an EMBL/GenBank/DDBJ whole genome shotgun (WGS) entry which is preliminary data.</text>
</comment>
<reference evidence="2" key="1">
    <citation type="submission" date="2022-06" db="EMBL/GenBank/DDBJ databases">
        <title>Draft genome sequence of Streptomyces sp. RB6PN25 isolated from peat swamp forest in Thailand.</title>
        <authorList>
            <person name="Duangmal K."/>
            <person name="Klaysubun C."/>
        </authorList>
    </citation>
    <scope>NUCLEOTIDE SEQUENCE</scope>
    <source>
        <strain evidence="2">RB6PN25</strain>
    </source>
</reference>
<feature type="transmembrane region" description="Helical" evidence="1">
    <location>
        <begin position="36"/>
        <end position="58"/>
    </location>
</feature>
<evidence type="ECO:0000313" key="3">
    <source>
        <dbReference type="Proteomes" id="UP001057702"/>
    </source>
</evidence>
<keyword evidence="1" id="KW-0472">Membrane</keyword>
<keyword evidence="3" id="KW-1185">Reference proteome</keyword>
<protein>
    <submittedName>
        <fullName evidence="2">DUF6338 family protein</fullName>
    </submittedName>
</protein>
<gene>
    <name evidence="2" type="ORF">NGB36_10035</name>
</gene>